<comment type="caution">
    <text evidence="3">The sequence shown here is derived from an EMBL/GenBank/DDBJ whole genome shotgun (WGS) entry which is preliminary data.</text>
</comment>
<feature type="region of interest" description="Disordered" evidence="1">
    <location>
        <begin position="228"/>
        <end position="249"/>
    </location>
</feature>
<sequence>MPWRCASANIFLLCRADVSEAVRPILRDVDATLRNRREPAGAWGGERGMRRGHPFRIGDWVEVKSASRVLATLDRHASLDGLLFMPEMVRYCGQRLRVAAQIQLKRRRGQGPCCMSDTVNLETRCDGSGHNGCSDGCLMLWKAAWLTPADGPAADAATANAERLAEAAALSAQHAAAAGTRCQFPRSGSAAGMVPRMATPRHLVDAASRQGLLPKFLRQALDNRPNRLPAACAGTSGEERNDPDGVESAARRKATAGRFAIAVRSDPAAVMADWEALEPQATAFQTRAWLLPLYRIVAPKFGAIPLFVTVRDRDSNRPLMLLPLCIRRRWGLVVIEFPDFGVTDYNAPLLSAGIDLDAAQTHELWGEICARLPPADMVLFDKVPGTVFGRNVPLTKLKGVRIQDQRAWALSLPKTREEYDRTILRSKDRKEQRRKRRNLIDSVGALTFVDAANEREGREIFQAFRQQRRVRFKETGYHDILNEPVFLAFWETVIFEPWGRFASLCALKAGDRIVATLLGLRHNDSYLFLAQCFECIAEGLSPGIVAMDEMVTHLIESGTKVFDFTLGNEGYKRQFGVEALLLHEGIWPLSPRGWLFLQAVNAKRHLKAAVYPRIAAYWSQARNRLKMLATRAWRLIRRGHSGDGCGKQGGPAAEPCGNDGAGKARRQADRVPDVVA</sequence>
<evidence type="ECO:0000256" key="1">
    <source>
        <dbReference type="SAM" id="MobiDB-lite"/>
    </source>
</evidence>
<dbReference type="SUPFAM" id="SSF55729">
    <property type="entry name" value="Acyl-CoA N-acyltransferases (Nat)"/>
    <property type="match status" value="1"/>
</dbReference>
<feature type="region of interest" description="Disordered" evidence="1">
    <location>
        <begin position="643"/>
        <end position="676"/>
    </location>
</feature>
<dbReference type="EMBL" id="NHRY01000191">
    <property type="protein sequence ID" value="PPQ31351.1"/>
    <property type="molecule type" value="Genomic_DNA"/>
</dbReference>
<evidence type="ECO:0000313" key="3">
    <source>
        <dbReference type="EMBL" id="PPQ31351.1"/>
    </source>
</evidence>
<accession>A0A2S6N9S3</accession>
<dbReference type="Pfam" id="PF13480">
    <property type="entry name" value="Acetyltransf_6"/>
    <property type="match status" value="1"/>
</dbReference>
<dbReference type="Proteomes" id="UP000239724">
    <property type="component" value="Unassembled WGS sequence"/>
</dbReference>
<keyword evidence="4" id="KW-1185">Reference proteome</keyword>
<dbReference type="AlphaFoldDB" id="A0A2S6N9S3"/>
<organism evidence="3 4">
    <name type="scientific">Rhodopila globiformis</name>
    <name type="common">Rhodopseudomonas globiformis</name>
    <dbReference type="NCBI Taxonomy" id="1071"/>
    <lineage>
        <taxon>Bacteria</taxon>
        <taxon>Pseudomonadati</taxon>
        <taxon>Pseudomonadota</taxon>
        <taxon>Alphaproteobacteria</taxon>
        <taxon>Acetobacterales</taxon>
        <taxon>Acetobacteraceae</taxon>
        <taxon>Rhodopila</taxon>
    </lineage>
</organism>
<dbReference type="InterPro" id="IPR016181">
    <property type="entry name" value="Acyl_CoA_acyltransferase"/>
</dbReference>
<feature type="compositionally biased region" description="Basic and acidic residues" evidence="1">
    <location>
        <begin position="666"/>
        <end position="676"/>
    </location>
</feature>
<evidence type="ECO:0000259" key="2">
    <source>
        <dbReference type="Pfam" id="PF13480"/>
    </source>
</evidence>
<proteinExistence type="predicted"/>
<reference evidence="3 4" key="1">
    <citation type="journal article" date="2018" name="Arch. Microbiol.">
        <title>New insights into the metabolic potential of the phototrophic purple bacterium Rhodopila globiformis DSM 161(T) from its draft genome sequence and evidence for a vanadium-dependent nitrogenase.</title>
        <authorList>
            <person name="Imhoff J.F."/>
            <person name="Rahn T."/>
            <person name="Kunzel S."/>
            <person name="Neulinger S.C."/>
        </authorList>
    </citation>
    <scope>NUCLEOTIDE SEQUENCE [LARGE SCALE GENOMIC DNA]</scope>
    <source>
        <strain evidence="3 4">DSM 161</strain>
    </source>
</reference>
<evidence type="ECO:0000313" key="4">
    <source>
        <dbReference type="Proteomes" id="UP000239724"/>
    </source>
</evidence>
<name>A0A2S6N9S3_RHOGL</name>
<gene>
    <name evidence="3" type="ORF">CCS01_17440</name>
</gene>
<protein>
    <recommendedName>
        <fullName evidence="2">BioF2-like acetyltransferase domain-containing protein</fullName>
    </recommendedName>
</protein>
<feature type="domain" description="BioF2-like acetyltransferase" evidence="2">
    <location>
        <begin position="427"/>
        <end position="573"/>
    </location>
</feature>
<dbReference type="InterPro" id="IPR038740">
    <property type="entry name" value="BioF2-like_GNAT_dom"/>
</dbReference>